<dbReference type="RefSeq" id="WP_090260791.1">
    <property type="nucleotide sequence ID" value="NZ_FOIR01000005.1"/>
</dbReference>
<dbReference type="OrthoDB" id="9803040at2"/>
<dbReference type="AlphaFoldDB" id="A0A1I0RLR0"/>
<dbReference type="InterPro" id="IPR018914">
    <property type="entry name" value="DUF2480"/>
</dbReference>
<dbReference type="Pfam" id="PF10652">
    <property type="entry name" value="DUF2480"/>
    <property type="match status" value="1"/>
</dbReference>
<proteinExistence type="predicted"/>
<dbReference type="Proteomes" id="UP000199437">
    <property type="component" value="Unassembled WGS sequence"/>
</dbReference>
<evidence type="ECO:0000313" key="1">
    <source>
        <dbReference type="EMBL" id="SEW42102.1"/>
    </source>
</evidence>
<dbReference type="STRING" id="1267423.SAMN05216290_3777"/>
<keyword evidence="2" id="KW-1185">Reference proteome</keyword>
<dbReference type="EMBL" id="FOIR01000005">
    <property type="protein sequence ID" value="SEW42102.1"/>
    <property type="molecule type" value="Genomic_DNA"/>
</dbReference>
<name>A0A1I0RLR0_9BACT</name>
<gene>
    <name evidence="1" type="ORF">SAMN05216290_3777</name>
</gene>
<sequence length="173" mass="19933">MEREIINRVANSPLITIDLEDFYHSGERVQYDIAENLFQGLILREKDFREFIKEHDWEQYNGKNINIICSADAIVPTWAYMLLTSKLEGLANMIVMGDKELLEYALFKQALERINLQDYADRSVVIKGCGDLPLSDALYVEITRLLKPVVKSIMYGEPCSTVPVYKKVRKPKA</sequence>
<accession>A0A1I0RLR0</accession>
<protein>
    <recommendedName>
        <fullName evidence="3">DUF2480 domain-containing protein</fullName>
    </recommendedName>
</protein>
<evidence type="ECO:0000313" key="2">
    <source>
        <dbReference type="Proteomes" id="UP000199437"/>
    </source>
</evidence>
<evidence type="ECO:0008006" key="3">
    <source>
        <dbReference type="Google" id="ProtNLM"/>
    </source>
</evidence>
<organism evidence="1 2">
    <name type="scientific">Roseivirga pacifica</name>
    <dbReference type="NCBI Taxonomy" id="1267423"/>
    <lineage>
        <taxon>Bacteria</taxon>
        <taxon>Pseudomonadati</taxon>
        <taxon>Bacteroidota</taxon>
        <taxon>Cytophagia</taxon>
        <taxon>Cytophagales</taxon>
        <taxon>Roseivirgaceae</taxon>
        <taxon>Roseivirga</taxon>
    </lineage>
</organism>
<dbReference type="GeneID" id="99988443"/>
<reference evidence="2" key="1">
    <citation type="submission" date="2016-10" db="EMBL/GenBank/DDBJ databases">
        <authorList>
            <person name="Varghese N."/>
            <person name="Submissions S."/>
        </authorList>
    </citation>
    <scope>NUCLEOTIDE SEQUENCE [LARGE SCALE GENOMIC DNA]</scope>
    <source>
        <strain evidence="2">CGMCC 1.12402</strain>
    </source>
</reference>